<comment type="similarity">
    <text evidence="2 7">Belongs to the peptidase M14 family.</text>
</comment>
<evidence type="ECO:0000256" key="3">
    <source>
        <dbReference type="ARBA" id="ARBA00022670"/>
    </source>
</evidence>
<proteinExistence type="inferred from homology"/>
<evidence type="ECO:0000313" key="10">
    <source>
        <dbReference type="Proteomes" id="UP000176998"/>
    </source>
</evidence>
<protein>
    <submittedName>
        <fullName evidence="9">Carboxypeptidase A</fullName>
    </submittedName>
</protein>
<evidence type="ECO:0000256" key="4">
    <source>
        <dbReference type="ARBA" id="ARBA00022801"/>
    </source>
</evidence>
<keyword evidence="4" id="KW-0378">Hydrolase</keyword>
<evidence type="ECO:0000256" key="5">
    <source>
        <dbReference type="ARBA" id="ARBA00022833"/>
    </source>
</evidence>
<dbReference type="OrthoDB" id="3626597at2759"/>
<evidence type="ECO:0000256" key="7">
    <source>
        <dbReference type="PROSITE-ProRule" id="PRU01379"/>
    </source>
</evidence>
<dbReference type="PROSITE" id="PS52035">
    <property type="entry name" value="PEPTIDASE_M14"/>
    <property type="match status" value="1"/>
</dbReference>
<keyword evidence="3" id="KW-0645">Protease</keyword>
<dbReference type="SUPFAM" id="SSF53187">
    <property type="entry name" value="Zn-dependent exopeptidases"/>
    <property type="match status" value="1"/>
</dbReference>
<dbReference type="AlphaFoldDB" id="A0A1G4BKK1"/>
<evidence type="ECO:0000256" key="1">
    <source>
        <dbReference type="ARBA" id="ARBA00001947"/>
    </source>
</evidence>
<sequence length="456" mass="51466">MGYNKHSVNSFKKIFGLILTAYLSNGKNVRDYRLRDTAPVSTIDRFRDGATFPIGVGANQSQSTHGFQTILNGPEIETAMKGLEKEYGVQLSQAPHKSFWSQKSTIGFLPAVNGVSRVESRNYRVYLTAGIQARERGGPDSLLYFVSDLLWANKHNAGLVYNNNTAYTIEQVRTVLSLGIVFFPLVNPDGHAWDQRWNNCWGKTLNPASRLSEKSLDGIGVNVDRNFNFTWDYRTIFSEKALDVASDKPEHELFHGRAPFSEAESRNIGSVIDTHPSIRWYLDAHTKNRFVSHAWTDTPIQTTRPEMNFRNQSYDGKRGDPATGYGEYMVPRDLDIFQDISNNIASQMSSASGVPVYSIDKLREQGRTFQGVSGSAVDWAYSRHTVNQTASKIYSFKLHFGASEEEANEIGQKGGCQYYPSHKIYLRSLQESSVGYMTFLLNVAKYERIKSRPPRD</sequence>
<dbReference type="RefSeq" id="XP_022479007.1">
    <property type="nucleotide sequence ID" value="XM_022614393.1"/>
</dbReference>
<comment type="caution">
    <text evidence="7">Lacks conserved residue(s) required for the propagation of feature annotation.</text>
</comment>
<evidence type="ECO:0000256" key="6">
    <source>
        <dbReference type="ARBA" id="ARBA00023049"/>
    </source>
</evidence>
<dbReference type="PANTHER" id="PTHR11705:SF143">
    <property type="entry name" value="SLL0236 PROTEIN"/>
    <property type="match status" value="1"/>
</dbReference>
<name>A0A1G4BKK1_9PEZI</name>
<organism evidence="9 10">
    <name type="scientific">Colletotrichum orchidophilum</name>
    <dbReference type="NCBI Taxonomy" id="1209926"/>
    <lineage>
        <taxon>Eukaryota</taxon>
        <taxon>Fungi</taxon>
        <taxon>Dikarya</taxon>
        <taxon>Ascomycota</taxon>
        <taxon>Pezizomycotina</taxon>
        <taxon>Sordariomycetes</taxon>
        <taxon>Hypocreomycetidae</taxon>
        <taxon>Glomerellales</taxon>
        <taxon>Glomerellaceae</taxon>
        <taxon>Colletotrichum</taxon>
    </lineage>
</organism>
<dbReference type="STRING" id="1209926.A0A1G4BKK1"/>
<dbReference type="GO" id="GO:0006508">
    <property type="term" value="P:proteolysis"/>
    <property type="evidence" value="ECO:0007669"/>
    <property type="project" value="UniProtKB-KW"/>
</dbReference>
<feature type="domain" description="Peptidase M14" evidence="8">
    <location>
        <begin position="69"/>
        <end position="443"/>
    </location>
</feature>
<keyword evidence="5" id="KW-0862">Zinc</keyword>
<evidence type="ECO:0000313" key="9">
    <source>
        <dbReference type="EMBL" id="OHF01865.1"/>
    </source>
</evidence>
<dbReference type="GeneID" id="34555903"/>
<gene>
    <name evidence="9" type="ORF">CORC01_02743</name>
</gene>
<keyword evidence="10" id="KW-1185">Reference proteome</keyword>
<dbReference type="GO" id="GO:0004181">
    <property type="term" value="F:metallocarboxypeptidase activity"/>
    <property type="evidence" value="ECO:0007669"/>
    <property type="project" value="InterPro"/>
</dbReference>
<evidence type="ECO:0000259" key="8">
    <source>
        <dbReference type="PROSITE" id="PS52035"/>
    </source>
</evidence>
<dbReference type="SMART" id="SM00631">
    <property type="entry name" value="Zn_pept"/>
    <property type="match status" value="1"/>
</dbReference>
<dbReference type="InterPro" id="IPR000834">
    <property type="entry name" value="Peptidase_M14"/>
</dbReference>
<evidence type="ECO:0000256" key="2">
    <source>
        <dbReference type="ARBA" id="ARBA00005988"/>
    </source>
</evidence>
<dbReference type="Gene3D" id="3.40.630.10">
    <property type="entry name" value="Zn peptidases"/>
    <property type="match status" value="1"/>
</dbReference>
<dbReference type="EMBL" id="MJBS01000016">
    <property type="protein sequence ID" value="OHF01865.1"/>
    <property type="molecule type" value="Genomic_DNA"/>
</dbReference>
<dbReference type="Pfam" id="PF00246">
    <property type="entry name" value="Peptidase_M14"/>
    <property type="match status" value="1"/>
</dbReference>
<keyword evidence="9" id="KW-0121">Carboxypeptidase</keyword>
<dbReference type="PANTHER" id="PTHR11705">
    <property type="entry name" value="PROTEASE FAMILY M14 CARBOXYPEPTIDASE A,B"/>
    <property type="match status" value="1"/>
</dbReference>
<reference evidence="9 10" key="1">
    <citation type="submission" date="2016-09" db="EMBL/GenBank/DDBJ databases">
        <authorList>
            <person name="Capua I."/>
            <person name="De Benedictis P."/>
            <person name="Joannis T."/>
            <person name="Lombin L.H."/>
            <person name="Cattoli G."/>
        </authorList>
    </citation>
    <scope>NUCLEOTIDE SEQUENCE [LARGE SCALE GENOMIC DNA]</scope>
    <source>
        <strain evidence="9 10">IMI 309357</strain>
    </source>
</reference>
<comment type="caution">
    <text evidence="9">The sequence shown here is derived from an EMBL/GenBank/DDBJ whole genome shotgun (WGS) entry which is preliminary data.</text>
</comment>
<keyword evidence="6" id="KW-0482">Metalloprotease</keyword>
<dbReference type="GO" id="GO:0008270">
    <property type="term" value="F:zinc ion binding"/>
    <property type="evidence" value="ECO:0007669"/>
    <property type="project" value="InterPro"/>
</dbReference>
<accession>A0A1G4BKK1</accession>
<dbReference type="Proteomes" id="UP000176998">
    <property type="component" value="Unassembled WGS sequence"/>
</dbReference>
<comment type="cofactor">
    <cofactor evidence="1">
        <name>Zn(2+)</name>
        <dbReference type="ChEBI" id="CHEBI:29105"/>
    </cofactor>
</comment>